<gene>
    <name evidence="2" type="ORF">LS80_010770</name>
</gene>
<dbReference type="Proteomes" id="UP000029861">
    <property type="component" value="Unassembled WGS sequence"/>
</dbReference>
<dbReference type="EMBL" id="JRPK02000090">
    <property type="protein sequence ID" value="TLD93222.1"/>
    <property type="molecule type" value="Genomic_DNA"/>
</dbReference>
<name>A0A4V6I1P9_9HELI</name>
<protein>
    <submittedName>
        <fullName evidence="2">Uncharacterized protein</fullName>
    </submittedName>
</protein>
<sequence>MSKNIRTHEADINLVKKFLDYAECADASYAFLKYILYSILGILVIVLFNGCSFSFKSIDPQYYKFKRLCKNVDSEVTIYNQDYWEMYSDYVEKRFKNSKIDEERIEYFYYEKLNMKVYPYNIREILKTEQKNGNITIQTFDEYYKNIHYASYTRYNYNGKSLKLRGDEAAGWHWETEDNHTCSYLDNFYKERGR</sequence>
<keyword evidence="1" id="KW-0472">Membrane</keyword>
<dbReference type="GO" id="GO:0003824">
    <property type="term" value="F:catalytic activity"/>
    <property type="evidence" value="ECO:0007669"/>
    <property type="project" value="InterPro"/>
</dbReference>
<dbReference type="GO" id="GO:0006281">
    <property type="term" value="P:DNA repair"/>
    <property type="evidence" value="ECO:0007669"/>
    <property type="project" value="InterPro"/>
</dbReference>
<evidence type="ECO:0000256" key="1">
    <source>
        <dbReference type="SAM" id="Phobius"/>
    </source>
</evidence>
<reference evidence="2 3" key="1">
    <citation type="journal article" date="2014" name="Genome Announc.">
        <title>Draft genome sequences of eight enterohepatic helicobacter species isolated from both laboratory and wild rodents.</title>
        <authorList>
            <person name="Sheh A."/>
            <person name="Shen Z."/>
            <person name="Fox J.G."/>
        </authorList>
    </citation>
    <scope>NUCLEOTIDE SEQUENCE [LARGE SCALE GENOMIC DNA]</scope>
    <source>
        <strain evidence="2 3">ATCC 49310</strain>
    </source>
</reference>
<proteinExistence type="predicted"/>
<feature type="transmembrane region" description="Helical" evidence="1">
    <location>
        <begin position="34"/>
        <end position="55"/>
    </location>
</feature>
<dbReference type="AlphaFoldDB" id="A0A4V6I1P9"/>
<evidence type="ECO:0000313" key="2">
    <source>
        <dbReference type="EMBL" id="TLD93222.1"/>
    </source>
</evidence>
<keyword evidence="1" id="KW-1133">Transmembrane helix</keyword>
<dbReference type="RefSeq" id="WP_104742270.1">
    <property type="nucleotide sequence ID" value="NZ_FZNF01000053.1"/>
</dbReference>
<evidence type="ECO:0000313" key="3">
    <source>
        <dbReference type="Proteomes" id="UP000029861"/>
    </source>
</evidence>
<comment type="caution">
    <text evidence="2">The sequence shown here is derived from an EMBL/GenBank/DDBJ whole genome shotgun (WGS) entry which is preliminary data.</text>
</comment>
<keyword evidence="1" id="KW-0812">Transmembrane</keyword>
<dbReference type="SUPFAM" id="SSF48150">
    <property type="entry name" value="DNA-glycosylase"/>
    <property type="match status" value="1"/>
</dbReference>
<dbReference type="InterPro" id="IPR011257">
    <property type="entry name" value="DNA_glycosylase"/>
</dbReference>
<accession>A0A4V6I1P9</accession>
<organism evidence="2 3">
    <name type="scientific">Helicobacter trogontum</name>
    <dbReference type="NCBI Taxonomy" id="50960"/>
    <lineage>
        <taxon>Bacteria</taxon>
        <taxon>Pseudomonadati</taxon>
        <taxon>Campylobacterota</taxon>
        <taxon>Epsilonproteobacteria</taxon>
        <taxon>Campylobacterales</taxon>
        <taxon>Helicobacteraceae</taxon>
        <taxon>Helicobacter</taxon>
    </lineage>
</organism>